<dbReference type="EMBL" id="BAAAFA010000001">
    <property type="protein sequence ID" value="GAA0810307.1"/>
    <property type="molecule type" value="Genomic_DNA"/>
</dbReference>
<comment type="caution">
    <text evidence="1">The sequence shown here is derived from an EMBL/GenBank/DDBJ whole genome shotgun (WGS) entry which is preliminary data.</text>
</comment>
<organism evidence="1 2">
    <name type="scientific">Colwellia asteriadis</name>
    <dbReference type="NCBI Taxonomy" id="517723"/>
    <lineage>
        <taxon>Bacteria</taxon>
        <taxon>Pseudomonadati</taxon>
        <taxon>Pseudomonadota</taxon>
        <taxon>Gammaproteobacteria</taxon>
        <taxon>Alteromonadales</taxon>
        <taxon>Colwelliaceae</taxon>
        <taxon>Colwellia</taxon>
    </lineage>
</organism>
<dbReference type="Proteomes" id="UP001500021">
    <property type="component" value="Unassembled WGS sequence"/>
</dbReference>
<evidence type="ECO:0008006" key="3">
    <source>
        <dbReference type="Google" id="ProtNLM"/>
    </source>
</evidence>
<proteinExistence type="predicted"/>
<protein>
    <recommendedName>
        <fullName evidence="3">STAS/SEC14 domain-containing protein</fullName>
    </recommendedName>
</protein>
<reference evidence="1 2" key="1">
    <citation type="journal article" date="2019" name="Int. J. Syst. Evol. Microbiol.">
        <title>The Global Catalogue of Microorganisms (GCM) 10K type strain sequencing project: providing services to taxonomists for standard genome sequencing and annotation.</title>
        <authorList>
            <consortium name="The Broad Institute Genomics Platform"/>
            <consortium name="The Broad Institute Genome Sequencing Center for Infectious Disease"/>
            <person name="Wu L."/>
            <person name="Ma J."/>
        </authorList>
    </citation>
    <scope>NUCLEOTIDE SEQUENCE [LARGE SCALE GENOMIC DNA]</scope>
    <source>
        <strain evidence="1 2">JCM 15608</strain>
    </source>
</reference>
<sequence length="130" mass="14302">MSTAFSVHGAKEITVENNIITIRSVGPWNIEYFHLLHQDLIAAVTLVDFNNYAVLLVPLGEAISVAEALDYHVAFLKKGNTKAVAINLAGSDVPNSTKSLCTKAYEQAGLNFKFFTSDEEAKQWLQDILC</sequence>
<gene>
    <name evidence="1" type="ORF">GCM10009111_00970</name>
</gene>
<dbReference type="RefSeq" id="WP_343813629.1">
    <property type="nucleotide sequence ID" value="NZ_BAAAFA010000001.1"/>
</dbReference>
<name>A0ABN1L268_9GAMM</name>
<evidence type="ECO:0000313" key="1">
    <source>
        <dbReference type="EMBL" id="GAA0810307.1"/>
    </source>
</evidence>
<accession>A0ABN1L268</accession>
<evidence type="ECO:0000313" key="2">
    <source>
        <dbReference type="Proteomes" id="UP001500021"/>
    </source>
</evidence>
<keyword evidence="2" id="KW-1185">Reference proteome</keyword>